<dbReference type="InterPro" id="IPR011320">
    <property type="entry name" value="RNase_H1_N"/>
</dbReference>
<feature type="domain" description="Ribonuclease H1 N-terminal" evidence="1">
    <location>
        <begin position="98"/>
        <end position="139"/>
    </location>
</feature>
<evidence type="ECO:0000313" key="2">
    <source>
        <dbReference type="EMBL" id="TRM63044.1"/>
    </source>
</evidence>
<protein>
    <recommendedName>
        <fullName evidence="1">Ribonuclease H1 N-terminal domain-containing protein</fullName>
    </recommendedName>
</protein>
<evidence type="ECO:0000313" key="3">
    <source>
        <dbReference type="Proteomes" id="UP000320762"/>
    </source>
</evidence>
<feature type="non-terminal residue" evidence="2">
    <location>
        <position position="1"/>
    </location>
</feature>
<feature type="domain" description="Ribonuclease H1 N-terminal" evidence="1">
    <location>
        <begin position="1"/>
        <end position="41"/>
    </location>
</feature>
<proteinExistence type="predicted"/>
<dbReference type="SUPFAM" id="SSF55658">
    <property type="entry name" value="L9 N-domain-like"/>
    <property type="match status" value="2"/>
</dbReference>
<name>A0A550CE29_9AGAR</name>
<sequence length="154" mass="16604">YVVFIGRVAGVYTTWPECKAQVNGVKHNSYQGYPSVSEARAAFDVARRRGLTFSCSNATATVGRQISQTPMSSADLALGLAFLDDDASVAIAPHGHLWYVVFKGVQPGVYRTYNEVVLGTTGLAGAEHGSYRSREDAIAAFKVALGEGKVWRLM</sequence>
<comment type="caution">
    <text evidence="2">The sequence shown here is derived from an EMBL/GenBank/DDBJ whole genome shotgun (WGS) entry which is preliminary data.</text>
</comment>
<dbReference type="Pfam" id="PF01693">
    <property type="entry name" value="Cauli_VI"/>
    <property type="match status" value="2"/>
</dbReference>
<keyword evidence="3" id="KW-1185">Reference proteome</keyword>
<organism evidence="2 3">
    <name type="scientific">Schizophyllum amplum</name>
    <dbReference type="NCBI Taxonomy" id="97359"/>
    <lineage>
        <taxon>Eukaryota</taxon>
        <taxon>Fungi</taxon>
        <taxon>Dikarya</taxon>
        <taxon>Basidiomycota</taxon>
        <taxon>Agaricomycotina</taxon>
        <taxon>Agaricomycetes</taxon>
        <taxon>Agaricomycetidae</taxon>
        <taxon>Agaricales</taxon>
        <taxon>Schizophyllaceae</taxon>
        <taxon>Schizophyllum</taxon>
    </lineage>
</organism>
<dbReference type="InterPro" id="IPR037056">
    <property type="entry name" value="RNase_H1_N_sf"/>
</dbReference>
<gene>
    <name evidence="2" type="ORF">BD626DRAFT_368110</name>
</gene>
<evidence type="ECO:0000259" key="1">
    <source>
        <dbReference type="Pfam" id="PF01693"/>
    </source>
</evidence>
<feature type="non-terminal residue" evidence="2">
    <location>
        <position position="154"/>
    </location>
</feature>
<dbReference type="OrthoDB" id="3254429at2759"/>
<dbReference type="Proteomes" id="UP000320762">
    <property type="component" value="Unassembled WGS sequence"/>
</dbReference>
<accession>A0A550CE29</accession>
<reference evidence="2 3" key="1">
    <citation type="journal article" date="2019" name="New Phytol.">
        <title>Comparative genomics reveals unique wood-decay strategies and fruiting body development in the Schizophyllaceae.</title>
        <authorList>
            <person name="Almasi E."/>
            <person name="Sahu N."/>
            <person name="Krizsan K."/>
            <person name="Balint B."/>
            <person name="Kovacs G.M."/>
            <person name="Kiss B."/>
            <person name="Cseklye J."/>
            <person name="Drula E."/>
            <person name="Henrissat B."/>
            <person name="Nagy I."/>
            <person name="Chovatia M."/>
            <person name="Adam C."/>
            <person name="LaButti K."/>
            <person name="Lipzen A."/>
            <person name="Riley R."/>
            <person name="Grigoriev I.V."/>
            <person name="Nagy L.G."/>
        </authorList>
    </citation>
    <scope>NUCLEOTIDE SEQUENCE [LARGE SCALE GENOMIC DNA]</scope>
    <source>
        <strain evidence="2 3">NL-1724</strain>
    </source>
</reference>
<dbReference type="EMBL" id="VDMD01000011">
    <property type="protein sequence ID" value="TRM63044.1"/>
    <property type="molecule type" value="Genomic_DNA"/>
</dbReference>
<dbReference type="Gene3D" id="3.40.970.10">
    <property type="entry name" value="Ribonuclease H1, N-terminal domain"/>
    <property type="match status" value="2"/>
</dbReference>
<dbReference type="AlphaFoldDB" id="A0A550CE29"/>
<dbReference type="InterPro" id="IPR009027">
    <property type="entry name" value="Ribosomal_bL9/RNase_H1_N"/>
</dbReference>